<sequence length="93" mass="10730">MPATELLHLRIHIAENAFAMLRILLVDPSILGSAHQYKYSLAYIVNDECVLRYDNERGKGDHKHFSGQEFPVTFTTIENLIDSFQAEINLLRR</sequence>
<organism evidence="1 2">
    <name type="scientific">Buttiauxella agrestis</name>
    <dbReference type="NCBI Taxonomy" id="82977"/>
    <lineage>
        <taxon>Bacteria</taxon>
        <taxon>Pseudomonadati</taxon>
        <taxon>Pseudomonadota</taxon>
        <taxon>Gammaproteobacteria</taxon>
        <taxon>Enterobacterales</taxon>
        <taxon>Enterobacteriaceae</taxon>
        <taxon>Buttiauxella</taxon>
    </lineage>
</organism>
<dbReference type="InterPro" id="IPR045397">
    <property type="entry name" value="TumE-like"/>
</dbReference>
<evidence type="ECO:0000313" key="2">
    <source>
        <dbReference type="Proteomes" id="UP000255528"/>
    </source>
</evidence>
<gene>
    <name evidence="1" type="ORF">NCTC12119_03443</name>
</gene>
<reference evidence="1 2" key="1">
    <citation type="submission" date="2018-06" db="EMBL/GenBank/DDBJ databases">
        <authorList>
            <consortium name="Pathogen Informatics"/>
            <person name="Doyle S."/>
        </authorList>
    </citation>
    <scope>NUCLEOTIDE SEQUENCE [LARGE SCALE GENOMIC DNA]</scope>
    <source>
        <strain evidence="1 2">NCTC12119</strain>
    </source>
</reference>
<dbReference type="Pfam" id="PF20126">
    <property type="entry name" value="TumE"/>
    <property type="match status" value="1"/>
</dbReference>
<protein>
    <submittedName>
        <fullName evidence="1">Uncharacterized protein</fullName>
    </submittedName>
</protein>
<dbReference type="EMBL" id="UIGI01000001">
    <property type="protein sequence ID" value="SUW64918.1"/>
    <property type="molecule type" value="Genomic_DNA"/>
</dbReference>
<dbReference type="RefSeq" id="WP_115630261.1">
    <property type="nucleotide sequence ID" value="NZ_UIGI01000001.1"/>
</dbReference>
<evidence type="ECO:0000313" key="1">
    <source>
        <dbReference type="EMBL" id="SUW64918.1"/>
    </source>
</evidence>
<dbReference type="AlphaFoldDB" id="A0A381CAJ1"/>
<accession>A0A381CAJ1</accession>
<dbReference type="Proteomes" id="UP000255528">
    <property type="component" value="Unassembled WGS sequence"/>
</dbReference>
<name>A0A381CAJ1_9ENTR</name>
<proteinExistence type="predicted"/>